<dbReference type="Proteomes" id="UP000050929">
    <property type="component" value="Unassembled WGS sequence"/>
</dbReference>
<dbReference type="STRING" id="1423811.FC72_GL001296"/>
<feature type="transmembrane region" description="Helical" evidence="1">
    <location>
        <begin position="89"/>
        <end position="110"/>
    </location>
</feature>
<dbReference type="GO" id="GO:0005886">
    <property type="term" value="C:plasma membrane"/>
    <property type="evidence" value="ECO:0007669"/>
    <property type="project" value="TreeGrafter"/>
</dbReference>
<proteinExistence type="predicted"/>
<dbReference type="OrthoDB" id="2285053at2"/>
<dbReference type="RefSeq" id="WP_057767351.1">
    <property type="nucleotide sequence ID" value="NZ_AZDG01000028.1"/>
</dbReference>
<reference evidence="2 3" key="1">
    <citation type="journal article" date="2015" name="Genome Announc.">
        <title>Expanding the biotechnology potential of lactobacilli through comparative genomics of 213 strains and associated genera.</title>
        <authorList>
            <person name="Sun Z."/>
            <person name="Harris H.M."/>
            <person name="McCann A."/>
            <person name="Guo C."/>
            <person name="Argimon S."/>
            <person name="Zhang W."/>
            <person name="Yang X."/>
            <person name="Jeffery I.B."/>
            <person name="Cooney J.C."/>
            <person name="Kagawa T.F."/>
            <person name="Liu W."/>
            <person name="Song Y."/>
            <person name="Salvetti E."/>
            <person name="Wrobel A."/>
            <person name="Rasinkangas P."/>
            <person name="Parkhill J."/>
            <person name="Rea M.C."/>
            <person name="O'Sullivan O."/>
            <person name="Ritari J."/>
            <person name="Douillard F.P."/>
            <person name="Paul Ross R."/>
            <person name="Yang R."/>
            <person name="Briner A.E."/>
            <person name="Felis G.E."/>
            <person name="de Vos W.M."/>
            <person name="Barrangou R."/>
            <person name="Klaenhammer T.R."/>
            <person name="Caufield P.W."/>
            <person name="Cui Y."/>
            <person name="Zhang H."/>
            <person name="O'Toole P.W."/>
        </authorList>
    </citation>
    <scope>NUCLEOTIDE SEQUENCE [LARGE SCALE GENOMIC DNA]</scope>
    <source>
        <strain evidence="2 3">DSM 20183</strain>
    </source>
</reference>
<evidence type="ECO:0000256" key="1">
    <source>
        <dbReference type="SAM" id="Phobius"/>
    </source>
</evidence>
<keyword evidence="1" id="KW-1133">Transmembrane helix</keyword>
<evidence type="ECO:0000313" key="2">
    <source>
        <dbReference type="EMBL" id="KRK63599.1"/>
    </source>
</evidence>
<dbReference type="Pfam" id="PF05656">
    <property type="entry name" value="DUF805"/>
    <property type="match status" value="1"/>
</dbReference>
<dbReference type="PATRIC" id="fig|1423811.3.peg.1320"/>
<evidence type="ECO:0000313" key="3">
    <source>
        <dbReference type="Proteomes" id="UP000050929"/>
    </source>
</evidence>
<dbReference type="PANTHER" id="PTHR34980">
    <property type="entry name" value="INNER MEMBRANE PROTEIN-RELATED-RELATED"/>
    <property type="match status" value="1"/>
</dbReference>
<protein>
    <recommendedName>
        <fullName evidence="4">DUF805 domain-containing protein</fullName>
    </recommendedName>
</protein>
<dbReference type="InterPro" id="IPR008523">
    <property type="entry name" value="DUF805"/>
</dbReference>
<dbReference type="EMBL" id="AZDG01000028">
    <property type="protein sequence ID" value="KRK63599.1"/>
    <property type="molecule type" value="Genomic_DNA"/>
</dbReference>
<name>A0A0R1IXN6_9LACO</name>
<sequence length="126" mass="14926">MSKYLDFWRKMTIFNATATRSQYWIPTIANYFILAIYYAVTNQSQYVVNGTYQMQLSINSISFVIITALLWLANFTVRARRLHDINKSNWWMLIEFVPLIGSIWLFILMLTDSKPSRWTINQADIN</sequence>
<keyword evidence="1" id="KW-0812">Transmembrane</keyword>
<keyword evidence="1" id="KW-0472">Membrane</keyword>
<dbReference type="PANTHER" id="PTHR34980:SF2">
    <property type="entry name" value="INNER MEMBRANE PROTEIN YHAH-RELATED"/>
    <property type="match status" value="1"/>
</dbReference>
<feature type="transmembrane region" description="Helical" evidence="1">
    <location>
        <begin position="21"/>
        <end position="40"/>
    </location>
</feature>
<evidence type="ECO:0008006" key="4">
    <source>
        <dbReference type="Google" id="ProtNLM"/>
    </source>
</evidence>
<accession>A0A0R1IXN6</accession>
<feature type="transmembrane region" description="Helical" evidence="1">
    <location>
        <begin position="60"/>
        <end position="77"/>
    </location>
</feature>
<comment type="caution">
    <text evidence="2">The sequence shown here is derived from an EMBL/GenBank/DDBJ whole genome shotgun (WGS) entry which is preliminary data.</text>
</comment>
<organism evidence="2 3">
    <name type="scientific">Companilactobacillus tucceti DSM 20183</name>
    <dbReference type="NCBI Taxonomy" id="1423811"/>
    <lineage>
        <taxon>Bacteria</taxon>
        <taxon>Bacillati</taxon>
        <taxon>Bacillota</taxon>
        <taxon>Bacilli</taxon>
        <taxon>Lactobacillales</taxon>
        <taxon>Lactobacillaceae</taxon>
        <taxon>Companilactobacillus</taxon>
    </lineage>
</organism>
<keyword evidence="3" id="KW-1185">Reference proteome</keyword>
<dbReference type="AlphaFoldDB" id="A0A0R1IXN6"/>
<gene>
    <name evidence="2" type="ORF">FC72_GL001296</name>
</gene>